<evidence type="ECO:0000313" key="1">
    <source>
        <dbReference type="EMBL" id="GFE52993.1"/>
    </source>
</evidence>
<dbReference type="InterPro" id="IPR036322">
    <property type="entry name" value="WD40_repeat_dom_sf"/>
</dbReference>
<dbReference type="InterPro" id="IPR015943">
    <property type="entry name" value="WD40/YVTN_repeat-like_dom_sf"/>
</dbReference>
<comment type="caution">
    <text evidence="1">The sequence shown here is derived from an EMBL/GenBank/DDBJ whole genome shotgun (WGS) entry which is preliminary data.</text>
</comment>
<proteinExistence type="predicted"/>
<gene>
    <name evidence="1" type="ORF">BaOVIS_003970</name>
</gene>
<dbReference type="Proteomes" id="UP001057455">
    <property type="component" value="Unassembled WGS sequence"/>
</dbReference>
<name>A0A9W5WTN0_BABOV</name>
<dbReference type="OrthoDB" id="363663at2759"/>
<organism evidence="1 2">
    <name type="scientific">Babesia ovis</name>
    <dbReference type="NCBI Taxonomy" id="5869"/>
    <lineage>
        <taxon>Eukaryota</taxon>
        <taxon>Sar</taxon>
        <taxon>Alveolata</taxon>
        <taxon>Apicomplexa</taxon>
        <taxon>Aconoidasida</taxon>
        <taxon>Piroplasmida</taxon>
        <taxon>Babesiidae</taxon>
        <taxon>Babesia</taxon>
    </lineage>
</organism>
<accession>A0A9W5WTN0</accession>
<evidence type="ECO:0000313" key="2">
    <source>
        <dbReference type="Proteomes" id="UP001057455"/>
    </source>
</evidence>
<dbReference type="Gene3D" id="2.130.10.10">
    <property type="entry name" value="YVTN repeat-like/Quinoprotein amine dehydrogenase"/>
    <property type="match status" value="1"/>
</dbReference>
<dbReference type="AlphaFoldDB" id="A0A9W5WTN0"/>
<reference evidence="1" key="1">
    <citation type="submission" date="2019-12" db="EMBL/GenBank/DDBJ databases">
        <title>Genome sequence of Babesia ovis.</title>
        <authorList>
            <person name="Yamagishi J."/>
            <person name="Sevinc F."/>
            <person name="Xuan X."/>
        </authorList>
    </citation>
    <scope>NUCLEOTIDE SEQUENCE</scope>
    <source>
        <strain evidence="1">Selcuk</strain>
    </source>
</reference>
<sequence>MLLLTDYNVLIESLQTYRSECVLAHLQSGSFFASDITSLFQGEEARIDRNIKRHLSAPCMFPSLHSVIPPYAPSTALTVCRDSIAGVYHDLETGKCISRISRGVYSSRMAEGVPDLGGTCTHLTAAADSSSPLVFLSSALGDINVIDLRVGVKGEFGHPVMCLSRCHAGAISCMYNFRTFNFSLISGGFEDGKLNFYDLRFPYDHVKSSFSDRPLTLRSLEVHLRNQTKYVDMDETDQQILKHMKLGRITGLAVSHDERLLAVSNAQSELAVCTTHEDVRIMKMGFLSSKDDYATSLAFGKKDMTLYCVTYDLLAGIARCKRYMEHDKDATPDGDEPAQPEENISPYPYNFVSWPMLNFQSNNWATTPVERFTYGDGFQLIEDKHSSCVFGDEDSAATKHAKQNKATPTMNGNVGDDISPMDWLSLTKGSVAESKHRSFRDHSPGRLDPLIFTLHGDYAISTGGCEASVATVDVWDPTTRKLISSSSTPETRGVRFEHICSGDSGVVLLSGSFERSVDTAENVSDKQLNKCVCVMKPVPSDSLVSDGESASLHCSTI</sequence>
<keyword evidence="2" id="KW-1185">Reference proteome</keyword>
<protein>
    <submittedName>
        <fullName evidence="1">WD-40 repeat protein, putative</fullName>
    </submittedName>
</protein>
<dbReference type="EMBL" id="BLIY01000003">
    <property type="protein sequence ID" value="GFE52993.1"/>
    <property type="molecule type" value="Genomic_DNA"/>
</dbReference>
<dbReference type="SUPFAM" id="SSF50978">
    <property type="entry name" value="WD40 repeat-like"/>
    <property type="match status" value="1"/>
</dbReference>